<reference evidence="1" key="1">
    <citation type="submission" date="2024-09" db="EMBL/GenBank/DDBJ databases">
        <title>Black Yeasts Isolated from many extreme environments.</title>
        <authorList>
            <person name="Coleine C."/>
            <person name="Stajich J.E."/>
            <person name="Selbmann L."/>
        </authorList>
    </citation>
    <scope>NUCLEOTIDE SEQUENCE</scope>
    <source>
        <strain evidence="1">CCFEE 5737</strain>
    </source>
</reference>
<accession>A0ACC3D379</accession>
<protein>
    <submittedName>
        <fullName evidence="1">Uncharacterized protein</fullName>
    </submittedName>
</protein>
<evidence type="ECO:0000313" key="1">
    <source>
        <dbReference type="EMBL" id="KAK3060950.1"/>
    </source>
</evidence>
<dbReference type="Proteomes" id="UP001186974">
    <property type="component" value="Unassembled WGS sequence"/>
</dbReference>
<sequence>MTLLLEDAEDNSTSVELETGTITTPLDELARIGDGLTKTASVDSTTEPTGDELKAVTLPLLVAESSEPLSNKLNDATVPTLLRELELAVRFANGGATVGALKGELAETTASLLAAVENKGEAAALDASADPSLIGELELSDKTTTGPGAVGRMTSVLDVMLVRDTSLLFAEADDASMPTEFDIGTGWMLVAGADERTTTVTGTVVFATRALGDELVAEISLLPTAGSKKRTAVED</sequence>
<evidence type="ECO:0000313" key="2">
    <source>
        <dbReference type="Proteomes" id="UP001186974"/>
    </source>
</evidence>
<comment type="caution">
    <text evidence="1">The sequence shown here is derived from an EMBL/GenBank/DDBJ whole genome shotgun (WGS) entry which is preliminary data.</text>
</comment>
<gene>
    <name evidence="1" type="ORF">LTS18_007344</name>
</gene>
<keyword evidence="2" id="KW-1185">Reference proteome</keyword>
<proteinExistence type="predicted"/>
<organism evidence="1 2">
    <name type="scientific">Coniosporium uncinatum</name>
    <dbReference type="NCBI Taxonomy" id="93489"/>
    <lineage>
        <taxon>Eukaryota</taxon>
        <taxon>Fungi</taxon>
        <taxon>Dikarya</taxon>
        <taxon>Ascomycota</taxon>
        <taxon>Pezizomycotina</taxon>
        <taxon>Dothideomycetes</taxon>
        <taxon>Dothideomycetes incertae sedis</taxon>
        <taxon>Coniosporium</taxon>
    </lineage>
</organism>
<name>A0ACC3D379_9PEZI</name>
<dbReference type="EMBL" id="JAWDJW010008175">
    <property type="protein sequence ID" value="KAK3060950.1"/>
    <property type="molecule type" value="Genomic_DNA"/>
</dbReference>